<dbReference type="AlphaFoldDB" id="A0A6J6X7J7"/>
<proteinExistence type="predicted"/>
<protein>
    <submittedName>
        <fullName evidence="1">Unannotated protein</fullName>
    </submittedName>
</protein>
<name>A0A6J6X7J7_9ZZZZ</name>
<reference evidence="1" key="1">
    <citation type="submission" date="2020-05" db="EMBL/GenBank/DDBJ databases">
        <authorList>
            <person name="Chiriac C."/>
            <person name="Salcher M."/>
            <person name="Ghai R."/>
            <person name="Kavagutti S V."/>
        </authorList>
    </citation>
    <scope>NUCLEOTIDE SEQUENCE</scope>
</reference>
<sequence>MLVQVVQDHLGDSITLEHDHQALTQTLVTFVSHVGDTGNASFFDQVRNLQRKVVRVDLIGEFTNHQARAVVDFLNFDDSAHRDRATSRAVRILNTSAANNEPTRGKVWSLDSLKHGFQELIT</sequence>
<evidence type="ECO:0000313" key="1">
    <source>
        <dbReference type="EMBL" id="CAB4792672.1"/>
    </source>
</evidence>
<gene>
    <name evidence="1" type="ORF">UFOPK3024_00128</name>
</gene>
<accession>A0A6J6X7J7</accession>
<organism evidence="1">
    <name type="scientific">freshwater metagenome</name>
    <dbReference type="NCBI Taxonomy" id="449393"/>
    <lineage>
        <taxon>unclassified sequences</taxon>
        <taxon>metagenomes</taxon>
        <taxon>ecological metagenomes</taxon>
    </lineage>
</organism>
<dbReference type="EMBL" id="CAFAAK010000011">
    <property type="protein sequence ID" value="CAB4792672.1"/>
    <property type="molecule type" value="Genomic_DNA"/>
</dbReference>